<keyword evidence="4" id="KW-0109">Calcium transport</keyword>
<dbReference type="InterPro" id="IPR000493">
    <property type="entry name" value="InsP3_rcpt"/>
</dbReference>
<keyword evidence="8" id="KW-1185">Reference proteome</keyword>
<dbReference type="GO" id="GO:0005789">
    <property type="term" value="C:endoplasmic reticulum membrane"/>
    <property type="evidence" value="ECO:0007669"/>
    <property type="project" value="UniProtKB-SubCell"/>
</dbReference>
<comment type="similarity">
    <text evidence="4">Belongs to the InsP3 receptor family.</text>
</comment>
<dbReference type="GO" id="GO:0005220">
    <property type="term" value="F:inositol 1,4,5-trisphosphate-gated calcium channel activity"/>
    <property type="evidence" value="ECO:0007669"/>
    <property type="project" value="UniProtKB-UniRule"/>
</dbReference>
<evidence type="ECO:0000256" key="1">
    <source>
        <dbReference type="ARBA" id="ARBA00004638"/>
    </source>
</evidence>
<dbReference type="SUPFAM" id="SSF100909">
    <property type="entry name" value="IP3 receptor type 1 binding core, domain 2"/>
    <property type="match status" value="1"/>
</dbReference>
<dbReference type="FunFam" id="1.25.10.30:FF:000001">
    <property type="entry name" value="Inositol 1,4,5-trisphosphate receptor, type 2"/>
    <property type="match status" value="1"/>
</dbReference>
<evidence type="ECO:0000259" key="6">
    <source>
        <dbReference type="Pfam" id="PF02815"/>
    </source>
</evidence>
<dbReference type="OrthoDB" id="76898at2759"/>
<dbReference type="InterPro" id="IPR035910">
    <property type="entry name" value="RyR/IP3R_RIH_dom_sf"/>
</dbReference>
<proteinExistence type="inferred from homology"/>
<evidence type="ECO:0000313" key="7">
    <source>
        <dbReference type="EMBL" id="POI34522.1"/>
    </source>
</evidence>
<feature type="domain" description="MIR" evidence="6">
    <location>
        <begin position="1"/>
        <end position="81"/>
    </location>
</feature>
<keyword evidence="4" id="KW-0813">Transport</keyword>
<comment type="function">
    <text evidence="4">Receptor for inositol 1,4,5-trisphosphate, a second messenger that mediates the release of intracellular calcium.</text>
</comment>
<dbReference type="GO" id="GO:0030667">
    <property type="term" value="C:secretory granule membrane"/>
    <property type="evidence" value="ECO:0007669"/>
    <property type="project" value="TreeGrafter"/>
</dbReference>
<dbReference type="InterPro" id="IPR015925">
    <property type="entry name" value="Ryanodine_IP3_receptor"/>
</dbReference>
<dbReference type="PANTHER" id="PTHR13715">
    <property type="entry name" value="RYANODINE RECEPTOR AND IP3 RECEPTOR"/>
    <property type="match status" value="1"/>
</dbReference>
<comment type="subcellular location">
    <subcellularLocation>
        <location evidence="1">Cytoplasmic vesicle</location>
        <location evidence="1">Secretory vesicle membrane</location>
        <topology evidence="1">Multi-pass membrane protein</topology>
    </subcellularLocation>
    <subcellularLocation>
        <location evidence="4">Endoplasmic reticulum membrane</location>
        <topology evidence="4">Multi-pass membrane protein</topology>
    </subcellularLocation>
</comment>
<keyword evidence="4" id="KW-0256">Endoplasmic reticulum</keyword>
<keyword evidence="4" id="KW-0106">Calcium</keyword>
<dbReference type="InterPro" id="IPR000699">
    <property type="entry name" value="RIH_dom"/>
</dbReference>
<comment type="subunit">
    <text evidence="4">Homotetramer.</text>
</comment>
<keyword evidence="4" id="KW-0406">Ion transport</keyword>
<dbReference type="GO" id="GO:0005509">
    <property type="term" value="F:calcium ion binding"/>
    <property type="evidence" value="ECO:0007669"/>
    <property type="project" value="TreeGrafter"/>
</dbReference>
<dbReference type="GO" id="GO:0030658">
    <property type="term" value="C:transport vesicle membrane"/>
    <property type="evidence" value="ECO:0007669"/>
    <property type="project" value="UniProtKB-SubCell"/>
</dbReference>
<keyword evidence="4" id="KW-0472">Membrane</keyword>
<dbReference type="EMBL" id="PPHD01001649">
    <property type="protein sequence ID" value="POI34522.1"/>
    <property type="molecule type" value="Genomic_DNA"/>
</dbReference>
<dbReference type="PRINTS" id="PR00779">
    <property type="entry name" value="INSP3RECEPTR"/>
</dbReference>
<dbReference type="PANTHER" id="PTHR13715:SF53">
    <property type="entry name" value="INOSITOL 1,4,5-TRISPHOSPHATE RECEPTOR TYPE 2"/>
    <property type="match status" value="1"/>
</dbReference>
<feature type="domain" description="RIH" evidence="5">
    <location>
        <begin position="172"/>
        <end position="368"/>
    </location>
</feature>
<dbReference type="Gene3D" id="1.25.10.30">
    <property type="entry name" value="IP3 receptor type 1 binding core, RIH domain"/>
    <property type="match status" value="2"/>
</dbReference>
<dbReference type="Gene3D" id="2.80.10.50">
    <property type="match status" value="1"/>
</dbReference>
<accession>A0A2P4TDT6</accession>
<dbReference type="InterPro" id="IPR036300">
    <property type="entry name" value="MIR_dom_sf"/>
</dbReference>
<dbReference type="GO" id="GO:0070679">
    <property type="term" value="F:inositol 1,4,5 trisphosphate binding"/>
    <property type="evidence" value="ECO:0007669"/>
    <property type="project" value="UniProtKB-UniRule"/>
</dbReference>
<dbReference type="Proteomes" id="UP000237246">
    <property type="component" value="Unassembled WGS sequence"/>
</dbReference>
<comment type="domain">
    <text evidence="4">The receptor contains a calcium channel in its C-terminal extremity. Its large N-terminal cytoplasmic region has the ligand-binding site in the N-terminus and modulatory sites in the middle portion immediately upstream of the channel region.</text>
</comment>
<dbReference type="Pfam" id="PF01365">
    <property type="entry name" value="RYDR_ITPR"/>
    <property type="match status" value="1"/>
</dbReference>
<dbReference type="GO" id="GO:0035091">
    <property type="term" value="F:phosphatidylinositol binding"/>
    <property type="evidence" value="ECO:0007669"/>
    <property type="project" value="TreeGrafter"/>
</dbReference>
<keyword evidence="3" id="KW-0968">Cytoplasmic vesicle</keyword>
<dbReference type="SUPFAM" id="SSF82109">
    <property type="entry name" value="MIR domain"/>
    <property type="match status" value="1"/>
</dbReference>
<keyword evidence="4" id="KW-1071">Ligand-gated ion channel</keyword>
<evidence type="ECO:0000259" key="5">
    <source>
        <dbReference type="Pfam" id="PF01365"/>
    </source>
</evidence>
<evidence type="ECO:0000256" key="4">
    <source>
        <dbReference type="RuleBase" id="RU368044"/>
    </source>
</evidence>
<comment type="caution">
    <text evidence="7">The sequence shown here is derived from an EMBL/GenBank/DDBJ whole genome shotgun (WGS) entry which is preliminary data.</text>
</comment>
<dbReference type="GO" id="GO:0005886">
    <property type="term" value="C:plasma membrane"/>
    <property type="evidence" value="ECO:0007669"/>
    <property type="project" value="TreeGrafter"/>
</dbReference>
<keyword evidence="4" id="KW-0107">Calcium channel</keyword>
<keyword evidence="4" id="KW-0675">Receptor</keyword>
<evidence type="ECO:0000313" key="8">
    <source>
        <dbReference type="Proteomes" id="UP000237246"/>
    </source>
</evidence>
<dbReference type="InterPro" id="IPR016093">
    <property type="entry name" value="MIR_motif"/>
</dbReference>
<organism evidence="7 8">
    <name type="scientific">Bambusicola thoracicus</name>
    <name type="common">Chinese bamboo-partridge</name>
    <name type="synonym">Perdix thoracica</name>
    <dbReference type="NCBI Taxonomy" id="9083"/>
    <lineage>
        <taxon>Eukaryota</taxon>
        <taxon>Metazoa</taxon>
        <taxon>Chordata</taxon>
        <taxon>Craniata</taxon>
        <taxon>Vertebrata</taxon>
        <taxon>Euteleostomi</taxon>
        <taxon>Archelosauria</taxon>
        <taxon>Archosauria</taxon>
        <taxon>Dinosauria</taxon>
        <taxon>Saurischia</taxon>
        <taxon>Theropoda</taxon>
        <taxon>Coelurosauria</taxon>
        <taxon>Aves</taxon>
        <taxon>Neognathae</taxon>
        <taxon>Galloanserae</taxon>
        <taxon>Galliformes</taxon>
        <taxon>Phasianidae</taxon>
        <taxon>Perdicinae</taxon>
        <taxon>Bambusicola</taxon>
    </lineage>
</organism>
<sequence>MYTLVSVPHGNDIASLFELDATTLQRADCLVPRNSYVRLRHLCTNTWVTSTSIPIDTNEERPVMLKIGTCQTKEDKEAFAIVSVPLSEVRDLDFANDANKVLASTVKKLENGTITQNERRFSNYRLNIRQAQTMLLRVGDMLGFICERLPILLRKFVVINTFLCVYLARFVTKLLEDLIFFVSDVPNNGQEVLDVVIAKPNRERQKLMREQNILAQIFGILKAPFKDKGEGSMLRLEDLGDQRYAPYKYMLRLCYRVLRHSQQDYRKNQEYIAKNFCVMQSQIGYDILAEDTITALLHNNRKLLEKHITAKEIETFVNLLRRNREPRFLDYLSDLCVSNTTAIPVTQELICKFMLSPGNADILIQTKLISTQMDNPLECPVISDDIDEEEVWLYWIDSNKEPHGKAIRHLAQEAKEGTKVDLEVLTYYRYQLNLFARMCLDRQYLAINQISAQLSVDLILRCMSDESLPYDLRASFCRLMLHMHVDRDPQESVVPVRYARLWTEIPTKITIHEYDSFTDSSRNEMKRKFALTMEFVEEYLKEVVNQPFPFGDKEKNKLTFEVVHLARNLIYFGFYSFSELLRLTRTLLAILDIVQVPMSSYFERLSKFQDGDSKR</sequence>
<protein>
    <recommendedName>
        <fullName evidence="4">Inositol 1,4,5-trisphosphate receptor</fullName>
    </recommendedName>
</protein>
<gene>
    <name evidence="7" type="ORF">CIB84_001726</name>
</gene>
<dbReference type="GO" id="GO:0016529">
    <property type="term" value="C:sarcoplasmic reticulum"/>
    <property type="evidence" value="ECO:0007669"/>
    <property type="project" value="TreeGrafter"/>
</dbReference>
<dbReference type="Pfam" id="PF02815">
    <property type="entry name" value="MIR"/>
    <property type="match status" value="1"/>
</dbReference>
<dbReference type="GO" id="GO:0051209">
    <property type="term" value="P:release of sequestered calcium ion into cytosol"/>
    <property type="evidence" value="ECO:0007669"/>
    <property type="project" value="UniProtKB-UniRule"/>
</dbReference>
<evidence type="ECO:0000256" key="2">
    <source>
        <dbReference type="ARBA" id="ARBA00022737"/>
    </source>
</evidence>
<keyword evidence="2" id="KW-0677">Repeat</keyword>
<name>A0A2P4TDT6_BAMTH</name>
<reference evidence="7 8" key="1">
    <citation type="submission" date="2018-01" db="EMBL/GenBank/DDBJ databases">
        <title>Comparison of the Chinese Bamboo Partridge and Red Junglefowl genome sequences highlights the importance of demography in genome evolution.</title>
        <authorList>
            <person name="Tiley G.P."/>
            <person name="Kimball R.T."/>
            <person name="Braun E.L."/>
            <person name="Burleigh J.G."/>
        </authorList>
    </citation>
    <scope>NUCLEOTIDE SEQUENCE [LARGE SCALE GENOMIC DNA]</scope>
    <source>
        <strain evidence="7">RTK389</strain>
        <tissue evidence="7">Blood</tissue>
    </source>
</reference>
<keyword evidence="4" id="KW-0407">Ion channel</keyword>
<dbReference type="AlphaFoldDB" id="A0A2P4TDT6"/>
<evidence type="ECO:0000256" key="3">
    <source>
        <dbReference type="ARBA" id="ARBA00023329"/>
    </source>
</evidence>